<protein>
    <submittedName>
        <fullName evidence="1">Uncharacterized protein</fullName>
    </submittedName>
</protein>
<organism evidence="1 2">
    <name type="scientific">Rudaeicoccus suwonensis</name>
    <dbReference type="NCBI Taxonomy" id="657409"/>
    <lineage>
        <taxon>Bacteria</taxon>
        <taxon>Bacillati</taxon>
        <taxon>Actinomycetota</taxon>
        <taxon>Actinomycetes</taxon>
        <taxon>Micrococcales</taxon>
        <taxon>Dermacoccaceae</taxon>
        <taxon>Rudaeicoccus</taxon>
    </lineage>
</organism>
<evidence type="ECO:0000313" key="1">
    <source>
        <dbReference type="EMBL" id="TWE11980.1"/>
    </source>
</evidence>
<reference evidence="1 2" key="1">
    <citation type="submission" date="2019-06" db="EMBL/GenBank/DDBJ databases">
        <title>Sequencing the genomes of 1000 actinobacteria strains.</title>
        <authorList>
            <person name="Klenk H.-P."/>
        </authorList>
    </citation>
    <scope>NUCLEOTIDE SEQUENCE [LARGE SCALE GENOMIC DNA]</scope>
    <source>
        <strain evidence="1 2">DSM 19560</strain>
    </source>
</reference>
<dbReference type="SUPFAM" id="SSF48239">
    <property type="entry name" value="Terpenoid cyclases/Protein prenyltransferases"/>
    <property type="match status" value="1"/>
</dbReference>
<dbReference type="EMBL" id="VIVQ01000001">
    <property type="protein sequence ID" value="TWE11980.1"/>
    <property type="molecule type" value="Genomic_DNA"/>
</dbReference>
<dbReference type="InterPro" id="IPR008930">
    <property type="entry name" value="Terpenoid_cyclase/PrenylTrfase"/>
</dbReference>
<dbReference type="RefSeq" id="WP_145225620.1">
    <property type="nucleotide sequence ID" value="NZ_VIVQ01000001.1"/>
</dbReference>
<evidence type="ECO:0000313" key="2">
    <source>
        <dbReference type="Proteomes" id="UP000318297"/>
    </source>
</evidence>
<sequence length="561" mass="57997">MAVAGESLIAVPFAGASSGAEKSPEAEAAWVWVQSQRGSAAIDAVGTITPDTSYPLDWTGAVSGTFSSSGGYPEEVNPASIVVDSPATVSASYDGVVVGHITLQPTPGRWIVQVYRDTGTGLVQVPLQTLVDPTGQFRVDLSSISSPPAGTWALGLLDAQNSYAPSGVPWPAEPVFSGWEVELFVVTDTAYFIARQAARADGTFAFAASAPGSKLFQLVSSDGTVLAQWVADTGLIRSYAGQEVTYTYDQAIAVVTALRLGTASADLVTGLMAMQLADGGFVNSADWRNPWAGVQVQRSGVSAIATYALLLWLEVVGTAGSLAEQVMVAAQQGINWLLAQQRSDGLIGAGVGDFNEDGSVDVTASPTWVSTEHNVDGWQALRLAESVLGSQEAASAAATIASAAVALLWDGSRMRQGLDPSGEPDDTDTLDVASWGSIFLRQTGQATLADEALAHASSFAASVGDLAGYRAYYPQPAFPDAPANVWSEGSAGVVLARFVAGDSGAALTDLQNLSALQDGSGGFPYALVDDTATSMTTALSTCASCWFILATLAQNGPSIWD</sequence>
<comment type="caution">
    <text evidence="1">The sequence shown here is derived from an EMBL/GenBank/DDBJ whole genome shotgun (WGS) entry which is preliminary data.</text>
</comment>
<gene>
    <name evidence="1" type="ORF">BKA23_0776</name>
</gene>
<proteinExistence type="predicted"/>
<dbReference type="AlphaFoldDB" id="A0A561E8T7"/>
<name>A0A561E8T7_9MICO</name>
<dbReference type="Proteomes" id="UP000318297">
    <property type="component" value="Unassembled WGS sequence"/>
</dbReference>
<accession>A0A561E8T7</accession>
<keyword evidence="2" id="KW-1185">Reference proteome</keyword>
<dbReference type="OrthoDB" id="5480482at2"/>